<keyword evidence="5" id="KW-1185">Reference proteome</keyword>
<name>A0ABV5ICI5_9ACTN</name>
<dbReference type="Pfam" id="PF00561">
    <property type="entry name" value="Abhydrolase_1"/>
    <property type="match status" value="1"/>
</dbReference>
<organism evidence="4 5">
    <name type="scientific">Nonomuraea spiralis</name>
    <dbReference type="NCBI Taxonomy" id="46182"/>
    <lineage>
        <taxon>Bacteria</taxon>
        <taxon>Bacillati</taxon>
        <taxon>Actinomycetota</taxon>
        <taxon>Actinomycetes</taxon>
        <taxon>Streptosporangiales</taxon>
        <taxon>Streptosporangiaceae</taxon>
        <taxon>Nonomuraea</taxon>
    </lineage>
</organism>
<comment type="caution">
    <text evidence="4">The sequence shown here is derived from an EMBL/GenBank/DDBJ whole genome shotgun (WGS) entry which is preliminary data.</text>
</comment>
<dbReference type="PRINTS" id="PR00081">
    <property type="entry name" value="GDHRDH"/>
</dbReference>
<dbReference type="Gene3D" id="3.40.50.720">
    <property type="entry name" value="NAD(P)-binding Rossmann-like Domain"/>
    <property type="match status" value="1"/>
</dbReference>
<dbReference type="Pfam" id="PF00106">
    <property type="entry name" value="adh_short"/>
    <property type="match status" value="1"/>
</dbReference>
<dbReference type="PANTHER" id="PTHR43669:SF8">
    <property type="entry name" value="SHORT-CHAIN TYPE DEHYDROGENASE_REDUCTASE-RELATED"/>
    <property type="match status" value="1"/>
</dbReference>
<dbReference type="EMBL" id="JBHMEI010000006">
    <property type="protein sequence ID" value="MFB9202242.1"/>
    <property type="molecule type" value="Genomic_DNA"/>
</dbReference>
<dbReference type="Gene3D" id="3.40.50.1820">
    <property type="entry name" value="alpha/beta hydrolase"/>
    <property type="match status" value="1"/>
</dbReference>
<evidence type="ECO:0000313" key="4">
    <source>
        <dbReference type="EMBL" id="MFB9202242.1"/>
    </source>
</evidence>
<dbReference type="PANTHER" id="PTHR43669">
    <property type="entry name" value="5-KETO-D-GLUCONATE 5-REDUCTASE"/>
    <property type="match status" value="1"/>
</dbReference>
<gene>
    <name evidence="4" type="ORF">ACFFV7_13670</name>
</gene>
<dbReference type="SUPFAM" id="SSF51735">
    <property type="entry name" value="NAD(P)-binding Rossmann-fold domains"/>
    <property type="match status" value="1"/>
</dbReference>
<protein>
    <submittedName>
        <fullName evidence="4">SDR family NAD(P)-dependent oxidoreductase</fullName>
    </submittedName>
</protein>
<proteinExistence type="inferred from homology"/>
<evidence type="ECO:0000313" key="5">
    <source>
        <dbReference type="Proteomes" id="UP001589647"/>
    </source>
</evidence>
<keyword evidence="2" id="KW-0560">Oxidoreductase</keyword>
<dbReference type="InterPro" id="IPR029058">
    <property type="entry name" value="AB_hydrolase_fold"/>
</dbReference>
<dbReference type="Proteomes" id="UP001589647">
    <property type="component" value="Unassembled WGS sequence"/>
</dbReference>
<dbReference type="RefSeq" id="WP_189647036.1">
    <property type="nucleotide sequence ID" value="NZ_BMRC01000004.1"/>
</dbReference>
<dbReference type="CDD" id="cd05233">
    <property type="entry name" value="SDR_c"/>
    <property type="match status" value="1"/>
</dbReference>
<reference evidence="4 5" key="1">
    <citation type="submission" date="2024-09" db="EMBL/GenBank/DDBJ databases">
        <authorList>
            <person name="Sun Q."/>
            <person name="Mori K."/>
        </authorList>
    </citation>
    <scope>NUCLEOTIDE SEQUENCE [LARGE SCALE GENOMIC DNA]</scope>
    <source>
        <strain evidence="4 5">CCM 3426</strain>
    </source>
</reference>
<evidence type="ECO:0000256" key="2">
    <source>
        <dbReference type="ARBA" id="ARBA00023002"/>
    </source>
</evidence>
<dbReference type="SUPFAM" id="SSF53474">
    <property type="entry name" value="alpha/beta-Hydrolases"/>
    <property type="match status" value="1"/>
</dbReference>
<evidence type="ECO:0000256" key="1">
    <source>
        <dbReference type="ARBA" id="ARBA00006484"/>
    </source>
</evidence>
<accession>A0ABV5ICI5</accession>
<sequence>MRWVESGDVRLAVFEEGDPAAPTIVLLHGYPDTHRVWDEVAALLRDRFHLIRYDVRGAGASSAPRDRRHYAFDHLMADLAAVIDSVGKPRVHLAGHDWGSLQGWEAAARPGLRDRLTSFTSLGGPGLRQAAHFMRHGRRRDVLRQFARSWYIGAFQVPVLPELAWRTVVPRLLRCTLRNGEGVEPRPGHPADTLVKDARNGLELYRRNMLTGDDGFAGGGGLMRGGGFAGGGGLAGRGGEPRVGVPVQLVEARGDRFVTPALLASTGRWADRLWHRRIEAGHWAQRGRPATVAEMIADFVTHMEGGPASRGLRRARAGERRKAFGDRLVLVTGAGSGVGLAAARAFAAHGAEVVCADLDPAAAARAAAAIAKDLGGTAHPAQVDVSDINKFEDFSRNIIAQYGVPDIVLNNTEIAADRSFLEHTVGDWRTTLDAGLQAVINGCRLFGAAMADRGEGGHLVNVVTPAASVSSRLSPAYSISKAAVRALGDGLRAELAGHGIGVSTIFPGPVSTPAARAPRRGCPPERVAARILRAVHLNQAVISPRTIRAPNRMGVGLRNPQISR</sequence>
<comment type="similarity">
    <text evidence="1">Belongs to the short-chain dehydrogenases/reductases (SDR) family.</text>
</comment>
<dbReference type="InterPro" id="IPR036291">
    <property type="entry name" value="NAD(P)-bd_dom_sf"/>
</dbReference>
<dbReference type="InterPro" id="IPR002347">
    <property type="entry name" value="SDR_fam"/>
</dbReference>
<feature type="domain" description="AB hydrolase-1" evidence="3">
    <location>
        <begin position="22"/>
        <end position="125"/>
    </location>
</feature>
<evidence type="ECO:0000259" key="3">
    <source>
        <dbReference type="Pfam" id="PF00561"/>
    </source>
</evidence>
<dbReference type="InterPro" id="IPR000073">
    <property type="entry name" value="AB_hydrolase_1"/>
</dbReference>